<evidence type="ECO:0000256" key="5">
    <source>
        <dbReference type="ARBA" id="ARBA00023163"/>
    </source>
</evidence>
<dbReference type="Gene3D" id="1.20.5.170">
    <property type="match status" value="1"/>
</dbReference>
<comment type="caution">
    <text evidence="10">The sequence shown here is derived from an EMBL/GenBank/DDBJ whole genome shotgun (WGS) entry which is preliminary data.</text>
</comment>
<dbReference type="PANTHER" id="PTHR23334:SF69">
    <property type="entry name" value="CCAAT_ENHANCER-BINDING PROTEIN GAMMA"/>
    <property type="match status" value="1"/>
</dbReference>
<accession>A0ABP0GWW6</accession>
<dbReference type="InterPro" id="IPR031106">
    <property type="entry name" value="C/EBP"/>
</dbReference>
<dbReference type="InterPro" id="IPR004827">
    <property type="entry name" value="bZIP"/>
</dbReference>
<dbReference type="EMBL" id="CAWYQH010000152">
    <property type="protein sequence ID" value="CAK8696221.1"/>
    <property type="molecule type" value="Genomic_DNA"/>
</dbReference>
<comment type="subcellular location">
    <subcellularLocation>
        <location evidence="1">Nucleus</location>
    </subcellularLocation>
</comment>
<sequence length="314" mass="34867">MAFDPNLNRGGACKIPMSNTSCTELSDLCQNDESLDFSQYISNSGNLELCSDELFQNIFSPESPSTKVVKGEELDQFDSEVESWYCASEPTSACASACSSAAPSPVPFNYYNTPPVTPQSDRYRSISPSTLQFDGLNNTMAGRFAPIREEDPSNNYVPVRQLPAEAAQLQEPVVIKQEPGIQQPMQPPPYSLHVKKEQNATLTSQQVVNIGSNEHSSNSLKQAAKRSATTHYKGPNKKSKSIVKGTEEYMLKRERNNVAVRRSRDKAKMKAIETQKKVEELSTENEQLHKRVAELSHELNTLKNLLKSLPHVSA</sequence>
<keyword evidence="7" id="KW-0175">Coiled coil</keyword>
<comment type="similarity">
    <text evidence="2">Belongs to the bZIP family. C/EBP subfamily.</text>
</comment>
<evidence type="ECO:0000313" key="11">
    <source>
        <dbReference type="Proteomes" id="UP001642483"/>
    </source>
</evidence>
<organism evidence="10 11">
    <name type="scientific">Clavelina lepadiformis</name>
    <name type="common">Light-bulb sea squirt</name>
    <name type="synonym">Ascidia lepadiformis</name>
    <dbReference type="NCBI Taxonomy" id="159417"/>
    <lineage>
        <taxon>Eukaryota</taxon>
        <taxon>Metazoa</taxon>
        <taxon>Chordata</taxon>
        <taxon>Tunicata</taxon>
        <taxon>Ascidiacea</taxon>
        <taxon>Aplousobranchia</taxon>
        <taxon>Clavelinidae</taxon>
        <taxon>Clavelina</taxon>
    </lineage>
</organism>
<evidence type="ECO:0000256" key="7">
    <source>
        <dbReference type="SAM" id="Coils"/>
    </source>
</evidence>
<keyword evidence="3" id="KW-0805">Transcription regulation</keyword>
<evidence type="ECO:0000313" key="10">
    <source>
        <dbReference type="EMBL" id="CAK8696221.1"/>
    </source>
</evidence>
<dbReference type="Proteomes" id="UP001642483">
    <property type="component" value="Unassembled WGS sequence"/>
</dbReference>
<evidence type="ECO:0000256" key="8">
    <source>
        <dbReference type="SAM" id="MobiDB-lite"/>
    </source>
</evidence>
<dbReference type="SUPFAM" id="SSF57959">
    <property type="entry name" value="Leucine zipper domain"/>
    <property type="match status" value="1"/>
</dbReference>
<evidence type="ECO:0000259" key="9">
    <source>
        <dbReference type="PROSITE" id="PS50217"/>
    </source>
</evidence>
<reference evidence="10 11" key="1">
    <citation type="submission" date="2024-02" db="EMBL/GenBank/DDBJ databases">
        <authorList>
            <person name="Daric V."/>
            <person name="Darras S."/>
        </authorList>
    </citation>
    <scope>NUCLEOTIDE SEQUENCE [LARGE SCALE GENOMIC DNA]</scope>
</reference>
<feature type="region of interest" description="Disordered" evidence="8">
    <location>
        <begin position="213"/>
        <end position="239"/>
    </location>
</feature>
<dbReference type="PANTHER" id="PTHR23334">
    <property type="entry name" value="CCAAT/ENHANCER BINDING PROTEIN"/>
    <property type="match status" value="1"/>
</dbReference>
<feature type="domain" description="BZIP" evidence="9">
    <location>
        <begin position="246"/>
        <end position="309"/>
    </location>
</feature>
<proteinExistence type="inferred from homology"/>
<dbReference type="PROSITE" id="PS50217">
    <property type="entry name" value="BZIP"/>
    <property type="match status" value="1"/>
</dbReference>
<name>A0ABP0GWW6_CLALP</name>
<evidence type="ECO:0000256" key="6">
    <source>
        <dbReference type="ARBA" id="ARBA00023242"/>
    </source>
</evidence>
<evidence type="ECO:0000256" key="2">
    <source>
        <dbReference type="ARBA" id="ARBA00006951"/>
    </source>
</evidence>
<keyword evidence="5" id="KW-0804">Transcription</keyword>
<dbReference type="SMART" id="SM00338">
    <property type="entry name" value="BRLZ"/>
    <property type="match status" value="1"/>
</dbReference>
<evidence type="ECO:0000256" key="3">
    <source>
        <dbReference type="ARBA" id="ARBA00023015"/>
    </source>
</evidence>
<keyword evidence="4" id="KW-0238">DNA-binding</keyword>
<dbReference type="CDD" id="cd14693">
    <property type="entry name" value="bZIP_CEBP"/>
    <property type="match status" value="1"/>
</dbReference>
<gene>
    <name evidence="10" type="ORF">CVLEPA_LOCUS29393</name>
</gene>
<evidence type="ECO:0000256" key="4">
    <source>
        <dbReference type="ARBA" id="ARBA00023125"/>
    </source>
</evidence>
<dbReference type="Pfam" id="PF07716">
    <property type="entry name" value="bZIP_2"/>
    <property type="match status" value="1"/>
</dbReference>
<dbReference type="InterPro" id="IPR046347">
    <property type="entry name" value="bZIP_sf"/>
</dbReference>
<keyword evidence="6" id="KW-0539">Nucleus</keyword>
<protein>
    <recommendedName>
        <fullName evidence="9">BZIP domain-containing protein</fullName>
    </recommendedName>
</protein>
<feature type="coiled-coil region" evidence="7">
    <location>
        <begin position="264"/>
        <end position="305"/>
    </location>
</feature>
<evidence type="ECO:0000256" key="1">
    <source>
        <dbReference type="ARBA" id="ARBA00004123"/>
    </source>
</evidence>
<keyword evidence="11" id="KW-1185">Reference proteome</keyword>